<keyword evidence="1" id="KW-0472">Membrane</keyword>
<dbReference type="WBParaSite" id="jg973">
    <property type="protein sequence ID" value="jg973"/>
    <property type="gene ID" value="jg973"/>
</dbReference>
<dbReference type="AlphaFoldDB" id="A0A915EVN0"/>
<keyword evidence="1" id="KW-0812">Transmembrane</keyword>
<protein>
    <submittedName>
        <fullName evidence="3">Uncharacterized protein</fullName>
    </submittedName>
</protein>
<evidence type="ECO:0000313" key="2">
    <source>
        <dbReference type="Proteomes" id="UP000887574"/>
    </source>
</evidence>
<keyword evidence="1" id="KW-1133">Transmembrane helix</keyword>
<organism evidence="2 3">
    <name type="scientific">Ditylenchus dipsaci</name>
    <dbReference type="NCBI Taxonomy" id="166011"/>
    <lineage>
        <taxon>Eukaryota</taxon>
        <taxon>Metazoa</taxon>
        <taxon>Ecdysozoa</taxon>
        <taxon>Nematoda</taxon>
        <taxon>Chromadorea</taxon>
        <taxon>Rhabditida</taxon>
        <taxon>Tylenchina</taxon>
        <taxon>Tylenchomorpha</taxon>
        <taxon>Sphaerularioidea</taxon>
        <taxon>Anguinidae</taxon>
        <taxon>Anguininae</taxon>
        <taxon>Ditylenchus</taxon>
    </lineage>
</organism>
<accession>A0A915EVN0</accession>
<keyword evidence="2" id="KW-1185">Reference proteome</keyword>
<evidence type="ECO:0000313" key="3">
    <source>
        <dbReference type="WBParaSite" id="jg973"/>
    </source>
</evidence>
<proteinExistence type="predicted"/>
<feature type="transmembrane region" description="Helical" evidence="1">
    <location>
        <begin position="12"/>
        <end position="32"/>
    </location>
</feature>
<reference evidence="3" key="1">
    <citation type="submission" date="2022-11" db="UniProtKB">
        <authorList>
            <consortium name="WormBaseParasite"/>
        </authorList>
    </citation>
    <scope>IDENTIFICATION</scope>
</reference>
<evidence type="ECO:0000256" key="1">
    <source>
        <dbReference type="SAM" id="Phobius"/>
    </source>
</evidence>
<dbReference type="Proteomes" id="UP000887574">
    <property type="component" value="Unplaced"/>
</dbReference>
<sequence length="140" mass="15875">MPFHEKKAKKALIYCSAFILIVMIVGSTVIFLNELPLDLVKAKSCTVISCMMTKYKGFPHVEYLPGYFNLAFNTFTGLLSAAYFGEYTKMFCMIDSACCAIYFYYVFMRRKNSGKVTQSAPSRSQINVAPIYLKNKLTTC</sequence>
<name>A0A915EVN0_9BILA</name>